<organism evidence="10">
    <name type="scientific">uncultured delta proteobacterium</name>
    <dbReference type="NCBI Taxonomy" id="34034"/>
    <lineage>
        <taxon>Bacteria</taxon>
        <taxon>Deltaproteobacteria</taxon>
        <taxon>environmental samples</taxon>
    </lineage>
</organism>
<feature type="signal peptide" evidence="8">
    <location>
        <begin position="1"/>
        <end position="36"/>
    </location>
</feature>
<dbReference type="CDD" id="cd07333">
    <property type="entry name" value="M48C_bepA_like"/>
    <property type="match status" value="1"/>
</dbReference>
<dbReference type="Pfam" id="PF01435">
    <property type="entry name" value="Peptidase_M48"/>
    <property type="match status" value="1"/>
</dbReference>
<dbReference type="GO" id="GO:0004222">
    <property type="term" value="F:metalloendopeptidase activity"/>
    <property type="evidence" value="ECO:0007669"/>
    <property type="project" value="InterPro"/>
</dbReference>
<dbReference type="InterPro" id="IPR051156">
    <property type="entry name" value="Mito/Outer_Membr_Metalloprot"/>
</dbReference>
<evidence type="ECO:0000256" key="2">
    <source>
        <dbReference type="ARBA" id="ARBA00022670"/>
    </source>
</evidence>
<reference evidence="10" key="1">
    <citation type="submission" date="2016-04" db="EMBL/GenBank/DDBJ databases">
        <authorList>
            <person name="Evans L.H."/>
            <person name="Alamgir A."/>
            <person name="Owens N."/>
            <person name="Weber N.D."/>
            <person name="Virtaneva K."/>
            <person name="Barbian K."/>
            <person name="Babar A."/>
            <person name="Rosenke K."/>
        </authorList>
    </citation>
    <scope>NUCLEOTIDE SEQUENCE</scope>
    <source>
        <strain evidence="10">86</strain>
    </source>
</reference>
<evidence type="ECO:0000256" key="3">
    <source>
        <dbReference type="ARBA" id="ARBA00022723"/>
    </source>
</evidence>
<evidence type="ECO:0000256" key="6">
    <source>
        <dbReference type="ARBA" id="ARBA00023049"/>
    </source>
</evidence>
<name>A0A212J5G3_9DELT</name>
<evidence type="ECO:0000256" key="8">
    <source>
        <dbReference type="SAM" id="SignalP"/>
    </source>
</evidence>
<keyword evidence="5" id="KW-0862">Zinc</keyword>
<keyword evidence="8" id="KW-0732">Signal</keyword>
<comment type="cofactor">
    <cofactor evidence="1">
        <name>Zn(2+)</name>
        <dbReference type="ChEBI" id="CHEBI:29105"/>
    </cofactor>
</comment>
<evidence type="ECO:0000256" key="1">
    <source>
        <dbReference type="ARBA" id="ARBA00001947"/>
    </source>
</evidence>
<feature type="chain" id="PRO_5012826648" evidence="8">
    <location>
        <begin position="37"/>
        <end position="480"/>
    </location>
</feature>
<dbReference type="SUPFAM" id="SSF48452">
    <property type="entry name" value="TPR-like"/>
    <property type="match status" value="1"/>
</dbReference>
<keyword evidence="3" id="KW-0479">Metal-binding</keyword>
<dbReference type="AlphaFoldDB" id="A0A212J5G3"/>
<dbReference type="GO" id="GO:0051603">
    <property type="term" value="P:proteolysis involved in protein catabolic process"/>
    <property type="evidence" value="ECO:0007669"/>
    <property type="project" value="TreeGrafter"/>
</dbReference>
<dbReference type="Gene3D" id="3.30.2010.10">
    <property type="entry name" value="Metalloproteases ('zincins'), catalytic domain"/>
    <property type="match status" value="1"/>
</dbReference>
<accession>A0A212J5G3</accession>
<evidence type="ECO:0000256" key="4">
    <source>
        <dbReference type="ARBA" id="ARBA00022801"/>
    </source>
</evidence>
<gene>
    <name evidence="10" type="ORF">KL86DPRO_10737</name>
</gene>
<dbReference type="PANTHER" id="PTHR22726:SF1">
    <property type="entry name" value="METALLOENDOPEPTIDASE OMA1, MITOCHONDRIAL"/>
    <property type="match status" value="1"/>
</dbReference>
<keyword evidence="4" id="KW-0378">Hydrolase</keyword>
<dbReference type="InterPro" id="IPR019734">
    <property type="entry name" value="TPR_rpt"/>
</dbReference>
<dbReference type="PANTHER" id="PTHR22726">
    <property type="entry name" value="METALLOENDOPEPTIDASE OMA1"/>
    <property type="match status" value="1"/>
</dbReference>
<evidence type="ECO:0000256" key="7">
    <source>
        <dbReference type="PROSITE-ProRule" id="PRU00339"/>
    </source>
</evidence>
<keyword evidence="2" id="KW-0645">Protease</keyword>
<evidence type="ECO:0000313" key="10">
    <source>
        <dbReference type="EMBL" id="SBV94666.1"/>
    </source>
</evidence>
<dbReference type="Gene3D" id="1.25.40.10">
    <property type="entry name" value="Tetratricopeptide repeat domain"/>
    <property type="match status" value="1"/>
</dbReference>
<evidence type="ECO:0000259" key="9">
    <source>
        <dbReference type="Pfam" id="PF01435"/>
    </source>
</evidence>
<dbReference type="EMBL" id="FLUQ01000001">
    <property type="protein sequence ID" value="SBV94666.1"/>
    <property type="molecule type" value="Genomic_DNA"/>
</dbReference>
<dbReference type="GO" id="GO:0016020">
    <property type="term" value="C:membrane"/>
    <property type="evidence" value="ECO:0007669"/>
    <property type="project" value="TreeGrafter"/>
</dbReference>
<keyword evidence="7" id="KW-0802">TPR repeat</keyword>
<proteinExistence type="predicted"/>
<dbReference type="PROSITE" id="PS50005">
    <property type="entry name" value="TPR"/>
    <property type="match status" value="1"/>
</dbReference>
<feature type="repeat" description="TPR" evidence="7">
    <location>
        <begin position="305"/>
        <end position="338"/>
    </location>
</feature>
<evidence type="ECO:0000256" key="5">
    <source>
        <dbReference type="ARBA" id="ARBA00022833"/>
    </source>
</evidence>
<dbReference type="GO" id="GO:0046872">
    <property type="term" value="F:metal ion binding"/>
    <property type="evidence" value="ECO:0007669"/>
    <property type="project" value="UniProtKB-KW"/>
</dbReference>
<sequence>MGYSISLTPYARRLLFAAAAAVFLVCSGLSVPGAHAAWGEFTIKDEVELGKKIKASVRSSLPIVDDPEVQEYVNGLLNRILASAPPQPFDFSISVIRHNAINAFATPGGNLFVFTGLILAMEHESEVAGVLAHEIAHATQRHIAGRIAQMQKISLLSLAGALIGGFLGGDAGSAVAVGSLAAGQSAQLKYSRADETDADHVGMGYFTKAGYPPQGMVGAFEKIRRQQWFLGSSIPTYLSTHPAIQDRIQSMNVRIQSLPANLRNRKDDDTKFKRIQALIRARFSDTDQALAAFNKQVREKGASRCLALMGQGIVYSRTNRINDAENIFEEALTCAPGEPLIAREAGIFHYQRGSRDKAGILLTKAMTLNSRDHVARFYYARLLADGGNLRGAQEEYKRILLDLPDDPEVHVFYAQALGADKQLFKAYLHMAYGSLYANDKKKTQQNYDRAKSAAKTPQDEAELKRLGDAFKERTELFEGK</sequence>
<keyword evidence="6" id="KW-0482">Metalloprotease</keyword>
<feature type="domain" description="Peptidase M48" evidence="9">
    <location>
        <begin position="66"/>
        <end position="252"/>
    </location>
</feature>
<dbReference type="Pfam" id="PF14559">
    <property type="entry name" value="TPR_19"/>
    <property type="match status" value="1"/>
</dbReference>
<dbReference type="InterPro" id="IPR011990">
    <property type="entry name" value="TPR-like_helical_dom_sf"/>
</dbReference>
<dbReference type="InterPro" id="IPR001915">
    <property type="entry name" value="Peptidase_M48"/>
</dbReference>
<protein>
    <submittedName>
        <fullName evidence="10">Peptidase M48 family protein</fullName>
    </submittedName>
</protein>